<dbReference type="InterPro" id="IPR013087">
    <property type="entry name" value="Znf_C2H2_type"/>
</dbReference>
<dbReference type="AlphaFoldDB" id="A0A8S1NCI5"/>
<organism evidence="8 9">
    <name type="scientific">Paramecium sonneborni</name>
    <dbReference type="NCBI Taxonomy" id="65129"/>
    <lineage>
        <taxon>Eukaryota</taxon>
        <taxon>Sar</taxon>
        <taxon>Alveolata</taxon>
        <taxon>Ciliophora</taxon>
        <taxon>Intramacronucleata</taxon>
        <taxon>Oligohymenophorea</taxon>
        <taxon>Peniculida</taxon>
        <taxon>Parameciidae</taxon>
        <taxon>Paramecium</taxon>
    </lineage>
</organism>
<evidence type="ECO:0000313" key="8">
    <source>
        <dbReference type="EMBL" id="CAD8090318.1"/>
    </source>
</evidence>
<dbReference type="PROSITE" id="PS00028">
    <property type="entry name" value="ZINC_FINGER_C2H2_1"/>
    <property type="match status" value="1"/>
</dbReference>
<dbReference type="InterPro" id="IPR001841">
    <property type="entry name" value="Znf_RING"/>
</dbReference>
<dbReference type="EMBL" id="CAJJDN010000055">
    <property type="protein sequence ID" value="CAD8090318.1"/>
    <property type="molecule type" value="Genomic_DNA"/>
</dbReference>
<feature type="region of interest" description="Disordered" evidence="5">
    <location>
        <begin position="1"/>
        <end position="29"/>
    </location>
</feature>
<evidence type="ECO:0000256" key="4">
    <source>
        <dbReference type="PROSITE-ProRule" id="PRU00042"/>
    </source>
</evidence>
<evidence type="ECO:0000259" key="6">
    <source>
        <dbReference type="PROSITE" id="PS50089"/>
    </source>
</evidence>
<keyword evidence="9" id="KW-1185">Reference proteome</keyword>
<feature type="domain" description="RING-type" evidence="6">
    <location>
        <begin position="57"/>
        <end position="94"/>
    </location>
</feature>
<feature type="domain" description="C2H2-type" evidence="7">
    <location>
        <begin position="110"/>
        <end position="135"/>
    </location>
</feature>
<protein>
    <submittedName>
        <fullName evidence="8">Uncharacterized protein</fullName>
    </submittedName>
</protein>
<dbReference type="OrthoDB" id="296315at2759"/>
<accession>A0A8S1NCI5</accession>
<comment type="caution">
    <text evidence="8">The sequence shown here is derived from an EMBL/GenBank/DDBJ whole genome shotgun (WGS) entry which is preliminary data.</text>
</comment>
<dbReference type="GO" id="GO:0008270">
    <property type="term" value="F:zinc ion binding"/>
    <property type="evidence" value="ECO:0007669"/>
    <property type="project" value="UniProtKB-KW"/>
</dbReference>
<evidence type="ECO:0000256" key="2">
    <source>
        <dbReference type="ARBA" id="ARBA00022771"/>
    </source>
</evidence>
<gene>
    <name evidence="8" type="ORF">PSON_ATCC_30995.1.T0550256</name>
</gene>
<evidence type="ECO:0000313" key="9">
    <source>
        <dbReference type="Proteomes" id="UP000692954"/>
    </source>
</evidence>
<dbReference type="Proteomes" id="UP000692954">
    <property type="component" value="Unassembled WGS sequence"/>
</dbReference>
<evidence type="ECO:0000256" key="1">
    <source>
        <dbReference type="ARBA" id="ARBA00022723"/>
    </source>
</evidence>
<reference evidence="8" key="1">
    <citation type="submission" date="2021-01" db="EMBL/GenBank/DDBJ databases">
        <authorList>
            <consortium name="Genoscope - CEA"/>
            <person name="William W."/>
        </authorList>
    </citation>
    <scope>NUCLEOTIDE SEQUENCE</scope>
</reference>
<dbReference type="PROSITE" id="PS00518">
    <property type="entry name" value="ZF_RING_1"/>
    <property type="match status" value="1"/>
</dbReference>
<sequence length="139" mass="16309">MNTIQPPQPQIQQNQPQQQQIPQYPNYPPPENQVRYDPRTAATFLNPKSIQKKAKFCPICDFPASVRVVINPCRHFMCYECYYIDGQTFCKFCNDIVGSVKRLDDTEKFYSCDLDTCFKYFESEQQLEEHNSQHTIILG</sequence>
<feature type="compositionally biased region" description="Low complexity" evidence="5">
    <location>
        <begin position="10"/>
        <end position="24"/>
    </location>
</feature>
<proteinExistence type="predicted"/>
<keyword evidence="3" id="KW-0862">Zinc</keyword>
<dbReference type="PROSITE" id="PS50089">
    <property type="entry name" value="ZF_RING_2"/>
    <property type="match status" value="1"/>
</dbReference>
<keyword evidence="1" id="KW-0479">Metal-binding</keyword>
<keyword evidence="2 4" id="KW-0863">Zinc-finger</keyword>
<evidence type="ECO:0000259" key="7">
    <source>
        <dbReference type="PROSITE" id="PS50157"/>
    </source>
</evidence>
<name>A0A8S1NCI5_9CILI</name>
<evidence type="ECO:0000256" key="5">
    <source>
        <dbReference type="SAM" id="MobiDB-lite"/>
    </source>
</evidence>
<dbReference type="PROSITE" id="PS50157">
    <property type="entry name" value="ZINC_FINGER_C2H2_2"/>
    <property type="match status" value="1"/>
</dbReference>
<dbReference type="InterPro" id="IPR017907">
    <property type="entry name" value="Znf_RING_CS"/>
</dbReference>
<evidence type="ECO:0000256" key="3">
    <source>
        <dbReference type="ARBA" id="ARBA00022833"/>
    </source>
</evidence>